<evidence type="ECO:0000313" key="3">
    <source>
        <dbReference type="Proteomes" id="UP001465976"/>
    </source>
</evidence>
<name>A0ABR3FMA1_9AGAR</name>
<feature type="region of interest" description="Disordered" evidence="1">
    <location>
        <begin position="142"/>
        <end position="250"/>
    </location>
</feature>
<evidence type="ECO:0000313" key="2">
    <source>
        <dbReference type="EMBL" id="KAL0576513.1"/>
    </source>
</evidence>
<accession>A0ABR3FMA1</accession>
<feature type="compositionally biased region" description="Low complexity" evidence="1">
    <location>
        <begin position="39"/>
        <end position="56"/>
    </location>
</feature>
<feature type="compositionally biased region" description="Polar residues" evidence="1">
    <location>
        <begin position="152"/>
        <end position="162"/>
    </location>
</feature>
<feature type="region of interest" description="Disordered" evidence="1">
    <location>
        <begin position="1"/>
        <end position="56"/>
    </location>
</feature>
<gene>
    <name evidence="2" type="ORF">V5O48_005458</name>
</gene>
<organism evidence="2 3">
    <name type="scientific">Marasmius crinis-equi</name>
    <dbReference type="NCBI Taxonomy" id="585013"/>
    <lineage>
        <taxon>Eukaryota</taxon>
        <taxon>Fungi</taxon>
        <taxon>Dikarya</taxon>
        <taxon>Basidiomycota</taxon>
        <taxon>Agaricomycotina</taxon>
        <taxon>Agaricomycetes</taxon>
        <taxon>Agaricomycetidae</taxon>
        <taxon>Agaricales</taxon>
        <taxon>Marasmiineae</taxon>
        <taxon>Marasmiaceae</taxon>
        <taxon>Marasmius</taxon>
    </lineage>
</organism>
<dbReference type="EMBL" id="JBAHYK010000218">
    <property type="protein sequence ID" value="KAL0576513.1"/>
    <property type="molecule type" value="Genomic_DNA"/>
</dbReference>
<comment type="caution">
    <text evidence="2">The sequence shown here is derived from an EMBL/GenBank/DDBJ whole genome shotgun (WGS) entry which is preliminary data.</text>
</comment>
<dbReference type="Proteomes" id="UP001465976">
    <property type="component" value="Unassembled WGS sequence"/>
</dbReference>
<feature type="compositionally biased region" description="Polar residues" evidence="1">
    <location>
        <begin position="71"/>
        <end position="97"/>
    </location>
</feature>
<protein>
    <submittedName>
        <fullName evidence="2">Uncharacterized protein</fullName>
    </submittedName>
</protein>
<proteinExistence type="predicted"/>
<sequence>MTLTHGQRTRLIHSTRKLGALLGETPTIEVEKPASRPGSRPSTASSTKSTSSTRSLLTITIPTATLDYSAQRSPLSPTYNLNRDSPYNPLSPSTGTPDRSVLNAVELKRKKVAKLARTFGENVPPELVTIGTYDDLLSRPETHVLGFDRPPSQASDTSSESSPLIKPAPLSLRARRGSKDQRPSQSHVLKSPRRTHHHTASVAESPRRNSDKDLAFAKLTQRPATSEGHTKIDQTRRRQAGWSGEWNEGDMKKVVKRLRNLK</sequence>
<reference evidence="2 3" key="1">
    <citation type="submission" date="2024-02" db="EMBL/GenBank/DDBJ databases">
        <title>A draft genome for the cacao thread blight pathogen Marasmius crinis-equi.</title>
        <authorList>
            <person name="Cohen S.P."/>
            <person name="Baruah I.K."/>
            <person name="Amoako-Attah I."/>
            <person name="Bukari Y."/>
            <person name="Meinhardt L.W."/>
            <person name="Bailey B.A."/>
        </authorList>
    </citation>
    <scope>NUCLEOTIDE SEQUENCE [LARGE SCALE GENOMIC DNA]</scope>
    <source>
        <strain evidence="2 3">GH-76</strain>
    </source>
</reference>
<feature type="region of interest" description="Disordered" evidence="1">
    <location>
        <begin position="71"/>
        <end position="100"/>
    </location>
</feature>
<feature type="compositionally biased region" description="Basic residues" evidence="1">
    <location>
        <begin position="7"/>
        <end position="16"/>
    </location>
</feature>
<feature type="compositionally biased region" description="Basic and acidic residues" evidence="1">
    <location>
        <begin position="205"/>
        <end position="215"/>
    </location>
</feature>
<keyword evidence="3" id="KW-1185">Reference proteome</keyword>
<feature type="compositionally biased region" description="Basic residues" evidence="1">
    <location>
        <begin position="190"/>
        <end position="199"/>
    </location>
</feature>
<evidence type="ECO:0000256" key="1">
    <source>
        <dbReference type="SAM" id="MobiDB-lite"/>
    </source>
</evidence>